<sequence>MPQSKERKAEYQRDFRARQKEGTSLDNKGGTSEPWYPNKRTNDEGSPITPVTLSDGQQWYPNPLSVFRHYAEEKHGKVLHLDNGSYIHVDKLIPPRRVLLEYLVEPAKIGEDNLRVGVNGPTIKECKKLLDVTE</sequence>
<accession>A0A0F9K715</accession>
<dbReference type="AlphaFoldDB" id="A0A0F9K715"/>
<feature type="region of interest" description="Disordered" evidence="1">
    <location>
        <begin position="1"/>
        <end position="56"/>
    </location>
</feature>
<organism evidence="2">
    <name type="scientific">marine sediment metagenome</name>
    <dbReference type="NCBI Taxonomy" id="412755"/>
    <lineage>
        <taxon>unclassified sequences</taxon>
        <taxon>metagenomes</taxon>
        <taxon>ecological metagenomes</taxon>
    </lineage>
</organism>
<feature type="compositionally biased region" description="Basic and acidic residues" evidence="1">
    <location>
        <begin position="1"/>
        <end position="23"/>
    </location>
</feature>
<proteinExistence type="predicted"/>
<evidence type="ECO:0000256" key="1">
    <source>
        <dbReference type="SAM" id="MobiDB-lite"/>
    </source>
</evidence>
<reference evidence="2" key="1">
    <citation type="journal article" date="2015" name="Nature">
        <title>Complex archaea that bridge the gap between prokaryotes and eukaryotes.</title>
        <authorList>
            <person name="Spang A."/>
            <person name="Saw J.H."/>
            <person name="Jorgensen S.L."/>
            <person name="Zaremba-Niedzwiedzka K."/>
            <person name="Martijn J."/>
            <person name="Lind A.E."/>
            <person name="van Eijk R."/>
            <person name="Schleper C."/>
            <person name="Guy L."/>
            <person name="Ettema T.J."/>
        </authorList>
    </citation>
    <scope>NUCLEOTIDE SEQUENCE</scope>
</reference>
<evidence type="ECO:0000313" key="2">
    <source>
        <dbReference type="EMBL" id="KKM70461.1"/>
    </source>
</evidence>
<dbReference type="EMBL" id="LAZR01009813">
    <property type="protein sequence ID" value="KKM70461.1"/>
    <property type="molecule type" value="Genomic_DNA"/>
</dbReference>
<comment type="caution">
    <text evidence="2">The sequence shown here is derived from an EMBL/GenBank/DDBJ whole genome shotgun (WGS) entry which is preliminary data.</text>
</comment>
<protein>
    <submittedName>
        <fullName evidence="2">Uncharacterized protein</fullName>
    </submittedName>
</protein>
<gene>
    <name evidence="2" type="ORF">LCGC14_1440430</name>
</gene>
<name>A0A0F9K715_9ZZZZ</name>